<reference evidence="2" key="1">
    <citation type="submission" date="2020-02" db="EMBL/GenBank/DDBJ databases">
        <authorList>
            <person name="Meier V. D."/>
        </authorList>
    </citation>
    <scope>NUCLEOTIDE SEQUENCE</scope>
    <source>
        <strain evidence="2">AVDCRST_MAG83</strain>
    </source>
</reference>
<accession>A0A6J4HBT4</accession>
<sequence>GVLRHHSRAADGPERPGGGPGRHLRGCPVARARGRGRRRRPARRGLPRRRAPGRPAAAQRPLGHPPRLPARHPADRGRLACRGEARL</sequence>
<feature type="non-terminal residue" evidence="2">
    <location>
        <position position="1"/>
    </location>
</feature>
<feature type="compositionally biased region" description="Basic and acidic residues" evidence="1">
    <location>
        <begin position="72"/>
        <end position="87"/>
    </location>
</feature>
<evidence type="ECO:0000313" key="2">
    <source>
        <dbReference type="EMBL" id="CAA9217772.1"/>
    </source>
</evidence>
<feature type="compositionally biased region" description="Basic residues" evidence="1">
    <location>
        <begin position="32"/>
        <end position="52"/>
    </location>
</feature>
<gene>
    <name evidence="2" type="ORF">AVDCRST_MAG83-368</name>
</gene>
<evidence type="ECO:0000256" key="1">
    <source>
        <dbReference type="SAM" id="MobiDB-lite"/>
    </source>
</evidence>
<dbReference type="EC" id="3.5.2.7" evidence="2"/>
<organism evidence="2">
    <name type="scientific">uncultured Arthrobacter sp</name>
    <dbReference type="NCBI Taxonomy" id="114050"/>
    <lineage>
        <taxon>Bacteria</taxon>
        <taxon>Bacillati</taxon>
        <taxon>Actinomycetota</taxon>
        <taxon>Actinomycetes</taxon>
        <taxon>Micrococcales</taxon>
        <taxon>Micrococcaceae</taxon>
        <taxon>Arthrobacter</taxon>
        <taxon>environmental samples</taxon>
    </lineage>
</organism>
<proteinExistence type="predicted"/>
<feature type="region of interest" description="Disordered" evidence="1">
    <location>
        <begin position="1"/>
        <end position="87"/>
    </location>
</feature>
<keyword evidence="2" id="KW-0378">Hydrolase</keyword>
<feature type="compositionally biased region" description="Low complexity" evidence="1">
    <location>
        <begin position="53"/>
        <end position="62"/>
    </location>
</feature>
<dbReference type="GO" id="GO:0050480">
    <property type="term" value="F:imidazolonepropionase activity"/>
    <property type="evidence" value="ECO:0007669"/>
    <property type="project" value="UniProtKB-EC"/>
</dbReference>
<name>A0A6J4HBT4_9MICC</name>
<dbReference type="EMBL" id="CADCTE010000028">
    <property type="protein sequence ID" value="CAA9217772.1"/>
    <property type="molecule type" value="Genomic_DNA"/>
</dbReference>
<feature type="non-terminal residue" evidence="2">
    <location>
        <position position="87"/>
    </location>
</feature>
<protein>
    <submittedName>
        <fullName evidence="2">Imidazolonepropionase</fullName>
        <ecNumber evidence="2">3.5.2.7</ecNumber>
    </submittedName>
</protein>
<dbReference type="AlphaFoldDB" id="A0A6J4HBT4"/>